<protein>
    <recommendedName>
        <fullName evidence="4">DivIVA domain-containing protein</fullName>
    </recommendedName>
</protein>
<dbReference type="InterPro" id="IPR019933">
    <property type="entry name" value="DivIVA_domain"/>
</dbReference>
<evidence type="ECO:0000313" key="2">
    <source>
        <dbReference type="EMBL" id="RBQ00041.1"/>
    </source>
</evidence>
<name>A0A366KEB2_9BIFI</name>
<proteinExistence type="predicted"/>
<dbReference type="AlphaFoldDB" id="A0A366KEB2"/>
<evidence type="ECO:0008006" key="4">
    <source>
        <dbReference type="Google" id="ProtNLM"/>
    </source>
</evidence>
<organism evidence="2 3">
    <name type="scientific">Bifidobacterium xylocopae</name>
    <dbReference type="NCBI Taxonomy" id="2493119"/>
    <lineage>
        <taxon>Bacteria</taxon>
        <taxon>Bacillati</taxon>
        <taxon>Actinomycetota</taxon>
        <taxon>Actinomycetes</taxon>
        <taxon>Bifidobacteriales</taxon>
        <taxon>Bifidobacteriaceae</taxon>
        <taxon>Bifidobacterium</taxon>
    </lineage>
</organism>
<dbReference type="OrthoDB" id="5198800at2"/>
<reference evidence="2 3" key="1">
    <citation type="submission" date="2017-10" db="EMBL/GenBank/DDBJ databases">
        <title>Bifidobacterium xylocopum sp. nov. and Bifidobacterium aemilianum sp. nov., from the carpenter bee (Xylocopa violacea) digestive tract.</title>
        <authorList>
            <person name="Alberoni D."/>
            <person name="Baffoni L."/>
            <person name="Di Gioia D."/>
            <person name="Gaggia F."/>
            <person name="Biavati B."/>
        </authorList>
    </citation>
    <scope>NUCLEOTIDE SEQUENCE [LARGE SCALE GENOMIC DNA]</scope>
    <source>
        <strain evidence="2 3">XV2</strain>
    </source>
</reference>
<evidence type="ECO:0000256" key="1">
    <source>
        <dbReference type="SAM" id="MobiDB-lite"/>
    </source>
</evidence>
<sequence>MRVLTPRDINRADFDLRWMGRGYDTDQVDAVLDECAYTVRLVGMECLRLTAQTRRQAACLSSHRVASAGSRVSYRGRTVGPRGRRVSPWASR</sequence>
<keyword evidence="3" id="KW-1185">Reference proteome</keyword>
<dbReference type="Proteomes" id="UP000252345">
    <property type="component" value="Unassembled WGS sequence"/>
</dbReference>
<evidence type="ECO:0000313" key="3">
    <source>
        <dbReference type="Proteomes" id="UP000252345"/>
    </source>
</evidence>
<dbReference type="Gene3D" id="6.10.250.660">
    <property type="match status" value="1"/>
</dbReference>
<dbReference type="EMBL" id="PDCH01000001">
    <property type="protein sequence ID" value="RBQ00041.1"/>
    <property type="molecule type" value="Genomic_DNA"/>
</dbReference>
<comment type="caution">
    <text evidence="2">The sequence shown here is derived from an EMBL/GenBank/DDBJ whole genome shotgun (WGS) entry which is preliminary data.</text>
</comment>
<dbReference type="RefSeq" id="WP_113852701.1">
    <property type="nucleotide sequence ID" value="NZ_PDCH01000001.1"/>
</dbReference>
<feature type="region of interest" description="Disordered" evidence="1">
    <location>
        <begin position="71"/>
        <end position="92"/>
    </location>
</feature>
<gene>
    <name evidence="2" type="ORF">CRD59_00840</name>
</gene>
<accession>A0A366KEB2</accession>
<dbReference type="NCBIfam" id="TIGR03544">
    <property type="entry name" value="DivI1A_domain"/>
    <property type="match status" value="1"/>
</dbReference>